<evidence type="ECO:0000313" key="5">
    <source>
        <dbReference type="Proteomes" id="UP000031594"/>
    </source>
</evidence>
<dbReference type="InterPro" id="IPR015797">
    <property type="entry name" value="NUDIX_hydrolase-like_dom_sf"/>
</dbReference>
<proteinExistence type="predicted"/>
<reference evidence="6" key="3">
    <citation type="submission" date="2019-03" db="EMBL/GenBank/DDBJ databases">
        <title>Complete genome of Methylacidiphilum kamchatkense Kam1.</title>
        <authorList>
            <person name="Kruse T."/>
            <person name="Murarilal Ratnadevi C."/>
            <person name="Erikstad H.-A."/>
            <person name="Birkeland N.-K."/>
        </authorList>
    </citation>
    <scope>NUCLEOTIDE SEQUENCE [LARGE SCALE GENOMIC DNA]</scope>
    <source>
        <strain evidence="6">kam1</strain>
    </source>
</reference>
<dbReference type="PANTHER" id="PTHR21340">
    <property type="entry name" value="DIADENOSINE 5,5-P1,P4-TETRAPHOSPHATE PYROPHOSPHOHYDROLASE MUTT"/>
    <property type="match status" value="1"/>
</dbReference>
<dbReference type="KEGG" id="mkc:kam1_578"/>
<dbReference type="Pfam" id="PF00293">
    <property type="entry name" value="NUDIX"/>
    <property type="match status" value="1"/>
</dbReference>
<evidence type="ECO:0000313" key="3">
    <source>
        <dbReference type="EMBL" id="KIE58771.1"/>
    </source>
</evidence>
<dbReference type="OrthoDB" id="9816289at2"/>
<dbReference type="EMBL" id="CP037899">
    <property type="protein sequence ID" value="QDQ41826.1"/>
    <property type="molecule type" value="Genomic_DNA"/>
</dbReference>
<dbReference type="Proteomes" id="UP000031594">
    <property type="component" value="Unassembled WGS sequence"/>
</dbReference>
<dbReference type="Proteomes" id="UP000315925">
    <property type="component" value="Chromosome"/>
</dbReference>
<gene>
    <name evidence="3" type="ORF">A946_04955</name>
    <name evidence="4" type="ORF">kam1_578</name>
</gene>
<dbReference type="EMBL" id="JQNX01000003">
    <property type="protein sequence ID" value="KIE58771.1"/>
    <property type="molecule type" value="Genomic_DNA"/>
</dbReference>
<feature type="domain" description="Nudix hydrolase" evidence="2">
    <location>
        <begin position="3"/>
        <end position="134"/>
    </location>
</feature>
<dbReference type="STRING" id="1202785.A946_04955"/>
<dbReference type="Gene3D" id="3.90.79.10">
    <property type="entry name" value="Nucleoside Triphosphate Pyrophosphohydrolase"/>
    <property type="match status" value="1"/>
</dbReference>
<keyword evidence="5" id="KW-1185">Reference proteome</keyword>
<sequence length="146" mass="17095">MRKITRAAGFVIYKEEKGKPLYLLLRAYRNWDFPKGTIQSGESDFEAALRETEEETALNCFEFPFNQESKETDFYSKGKISKFFIAKLKEGEPVLRPSPELGRAEHHEWRWVNFEEALKLLPTHLIPILQWANARICSIETQKEEA</sequence>
<evidence type="ECO:0000313" key="4">
    <source>
        <dbReference type="EMBL" id="QDQ41826.1"/>
    </source>
</evidence>
<dbReference type="EC" id="3.6.1.17" evidence="4"/>
<reference evidence="4" key="2">
    <citation type="journal article" date="2019" name="BMC Genomics">
        <title>Complete genome sequence analysis of the thermoacidophilic verrucomicrobial methanotroph 'Candidatus Methylacidiphilum kamchatkense' strain Kam1 and comparison with its closest relatives.</title>
        <authorList>
            <person name="Kruse T."/>
            <person name="Ratnadevi C.M."/>
            <person name="Erikstad H.A."/>
            <person name="Birkeland N.K."/>
        </authorList>
    </citation>
    <scope>NUCLEOTIDE SEQUENCE</scope>
    <source>
        <strain evidence="4">Kam1</strain>
    </source>
</reference>
<keyword evidence="1 4" id="KW-0378">Hydrolase</keyword>
<dbReference type="SUPFAM" id="SSF55811">
    <property type="entry name" value="Nudix"/>
    <property type="match status" value="1"/>
</dbReference>
<dbReference type="RefSeq" id="WP_039721226.1">
    <property type="nucleotide sequence ID" value="NZ_CP037899.1"/>
</dbReference>
<evidence type="ECO:0000259" key="2">
    <source>
        <dbReference type="PROSITE" id="PS51462"/>
    </source>
</evidence>
<dbReference type="GO" id="GO:0004081">
    <property type="term" value="F:bis(5'-nucleosyl)-tetraphosphatase (asymmetrical) activity"/>
    <property type="evidence" value="ECO:0007669"/>
    <property type="project" value="UniProtKB-EC"/>
</dbReference>
<dbReference type="InterPro" id="IPR000086">
    <property type="entry name" value="NUDIX_hydrolase_dom"/>
</dbReference>
<dbReference type="PROSITE" id="PS51462">
    <property type="entry name" value="NUDIX"/>
    <property type="match status" value="1"/>
</dbReference>
<dbReference type="PANTHER" id="PTHR21340:SF0">
    <property type="entry name" value="BIS(5'-NUCLEOSYL)-TETRAPHOSPHATASE [ASYMMETRICAL]"/>
    <property type="match status" value="1"/>
</dbReference>
<reference evidence="3 5" key="1">
    <citation type="submission" date="2014-08" db="EMBL/GenBank/DDBJ databases">
        <title>Methylacidiphilum kamchatkense strain Kam1 draft genome sequence.</title>
        <authorList>
            <person name="Birkeland N.-K."/>
            <person name="Erikstad H.A."/>
        </authorList>
    </citation>
    <scope>NUCLEOTIDE SEQUENCE [LARGE SCALE GENOMIC DNA]</scope>
    <source>
        <strain evidence="3 5">Kam1</strain>
    </source>
</reference>
<accession>A0A0C1RUY0</accession>
<evidence type="ECO:0000256" key="1">
    <source>
        <dbReference type="ARBA" id="ARBA00022801"/>
    </source>
</evidence>
<name>A0A0C1RUY0_9BACT</name>
<dbReference type="AlphaFoldDB" id="A0A0C1RUY0"/>
<evidence type="ECO:0000313" key="6">
    <source>
        <dbReference type="Proteomes" id="UP000315925"/>
    </source>
</evidence>
<dbReference type="GO" id="GO:0006167">
    <property type="term" value="P:AMP biosynthetic process"/>
    <property type="evidence" value="ECO:0007669"/>
    <property type="project" value="TreeGrafter"/>
</dbReference>
<protein>
    <submittedName>
        <fullName evidence="4">Bis(5'-nucleosidyl)-tetraphosphatase</fullName>
        <ecNumber evidence="4">3.6.1.17</ecNumber>
    </submittedName>
    <submittedName>
        <fullName evidence="3">NUDIX hydrolase</fullName>
    </submittedName>
</protein>
<dbReference type="GO" id="GO:0006754">
    <property type="term" value="P:ATP biosynthetic process"/>
    <property type="evidence" value="ECO:0007669"/>
    <property type="project" value="TreeGrafter"/>
</dbReference>
<organism evidence="4 6">
    <name type="scientific">Methylacidiphilum kamchatkense Kam1</name>
    <dbReference type="NCBI Taxonomy" id="1202785"/>
    <lineage>
        <taxon>Bacteria</taxon>
        <taxon>Pseudomonadati</taxon>
        <taxon>Verrucomicrobiota</taxon>
        <taxon>Methylacidiphilae</taxon>
        <taxon>Methylacidiphilales</taxon>
        <taxon>Methylacidiphilaceae</taxon>
        <taxon>Methylacidiphilum (ex Ratnadevi et al. 2023)</taxon>
    </lineage>
</organism>
<dbReference type="InterPro" id="IPR051325">
    <property type="entry name" value="Nudix_hydrolase_domain"/>
</dbReference>